<dbReference type="Proteomes" id="UP000240883">
    <property type="component" value="Unassembled WGS sequence"/>
</dbReference>
<evidence type="ECO:0000313" key="2">
    <source>
        <dbReference type="EMBL" id="PSN68375.1"/>
    </source>
</evidence>
<name>A0A2T2NSF7_CORCC</name>
<feature type="region of interest" description="Disordered" evidence="1">
    <location>
        <begin position="127"/>
        <end position="156"/>
    </location>
</feature>
<dbReference type="EMBL" id="KZ678134">
    <property type="protein sequence ID" value="PSN68375.1"/>
    <property type="molecule type" value="Genomic_DNA"/>
</dbReference>
<feature type="compositionally biased region" description="Low complexity" evidence="1">
    <location>
        <begin position="143"/>
        <end position="154"/>
    </location>
</feature>
<sequence length="268" mass="29153">MQAACQDDSWNVSRLCLCRPLVLLPPLPFLPHPSDNDMPPCRHTTIPPCHLPHVCARCSCTRVDYCRRRRETCHEAPPPRSLQQVNNLQTAFTPPRLRPPPAASAHLCICRINCPLCSLFRPPPAPQQTSTAALEPTTCTTGSSLPPSAPSAKAGDIASNDIPTPFLARHRSSKVPFPSRRRSVSQIVSRHLVISHGPWSYSPSSVLSIAGHCWPIARPLPAHCCSLASFPSSAAASHCLLCCPAATTRPLRVPARTGPHRLFILLQP</sequence>
<protein>
    <submittedName>
        <fullName evidence="2">Uncharacterized protein</fullName>
    </submittedName>
</protein>
<evidence type="ECO:0000256" key="1">
    <source>
        <dbReference type="SAM" id="MobiDB-lite"/>
    </source>
</evidence>
<accession>A0A2T2NSF7</accession>
<proteinExistence type="predicted"/>
<evidence type="ECO:0000313" key="3">
    <source>
        <dbReference type="Proteomes" id="UP000240883"/>
    </source>
</evidence>
<reference evidence="2 3" key="1">
    <citation type="journal article" date="2018" name="Front. Microbiol.">
        <title>Genome-Wide Analysis of Corynespora cassiicola Leaf Fall Disease Putative Effectors.</title>
        <authorList>
            <person name="Lopez D."/>
            <person name="Ribeiro S."/>
            <person name="Label P."/>
            <person name="Fumanal B."/>
            <person name="Venisse J.S."/>
            <person name="Kohler A."/>
            <person name="de Oliveira R.R."/>
            <person name="Labutti K."/>
            <person name="Lipzen A."/>
            <person name="Lail K."/>
            <person name="Bauer D."/>
            <person name="Ohm R.A."/>
            <person name="Barry K.W."/>
            <person name="Spatafora J."/>
            <person name="Grigoriev I.V."/>
            <person name="Martin F.M."/>
            <person name="Pujade-Renaud V."/>
        </authorList>
    </citation>
    <scope>NUCLEOTIDE SEQUENCE [LARGE SCALE GENOMIC DNA]</scope>
    <source>
        <strain evidence="2 3">Philippines</strain>
    </source>
</reference>
<organism evidence="2 3">
    <name type="scientific">Corynespora cassiicola Philippines</name>
    <dbReference type="NCBI Taxonomy" id="1448308"/>
    <lineage>
        <taxon>Eukaryota</taxon>
        <taxon>Fungi</taxon>
        <taxon>Dikarya</taxon>
        <taxon>Ascomycota</taxon>
        <taxon>Pezizomycotina</taxon>
        <taxon>Dothideomycetes</taxon>
        <taxon>Pleosporomycetidae</taxon>
        <taxon>Pleosporales</taxon>
        <taxon>Corynesporascaceae</taxon>
        <taxon>Corynespora</taxon>
    </lineage>
</organism>
<dbReference type="AlphaFoldDB" id="A0A2T2NSF7"/>
<keyword evidence="3" id="KW-1185">Reference proteome</keyword>
<gene>
    <name evidence="2" type="ORF">BS50DRAFT_362263</name>
</gene>